<dbReference type="EMBL" id="CAJOAX010018319">
    <property type="protein sequence ID" value="CAF4180238.1"/>
    <property type="molecule type" value="Genomic_DNA"/>
</dbReference>
<accession>A0A819ZVE3</accession>
<evidence type="ECO:0000313" key="3">
    <source>
        <dbReference type="Proteomes" id="UP000663823"/>
    </source>
</evidence>
<reference evidence="2" key="1">
    <citation type="submission" date="2021-02" db="EMBL/GenBank/DDBJ databases">
        <authorList>
            <person name="Nowell W R."/>
        </authorList>
    </citation>
    <scope>NUCLEOTIDE SEQUENCE</scope>
</reference>
<sequence length="40" mass="4938">SLMKLFLFELVIDYGENIYLFVVIIFSYERIHTRMLCYDE</sequence>
<organism evidence="2 3">
    <name type="scientific">Rotaria sordida</name>
    <dbReference type="NCBI Taxonomy" id="392033"/>
    <lineage>
        <taxon>Eukaryota</taxon>
        <taxon>Metazoa</taxon>
        <taxon>Spiralia</taxon>
        <taxon>Gnathifera</taxon>
        <taxon>Rotifera</taxon>
        <taxon>Eurotatoria</taxon>
        <taxon>Bdelloidea</taxon>
        <taxon>Philodinida</taxon>
        <taxon>Philodinidae</taxon>
        <taxon>Rotaria</taxon>
    </lineage>
</organism>
<dbReference type="AlphaFoldDB" id="A0A819ZVE3"/>
<keyword evidence="1" id="KW-0472">Membrane</keyword>
<dbReference type="Proteomes" id="UP000663823">
    <property type="component" value="Unassembled WGS sequence"/>
</dbReference>
<gene>
    <name evidence="2" type="ORF">OTI717_LOCUS37644</name>
</gene>
<feature type="transmembrane region" description="Helical" evidence="1">
    <location>
        <begin position="6"/>
        <end position="26"/>
    </location>
</feature>
<comment type="caution">
    <text evidence="2">The sequence shown here is derived from an EMBL/GenBank/DDBJ whole genome shotgun (WGS) entry which is preliminary data.</text>
</comment>
<protein>
    <submittedName>
        <fullName evidence="2">Uncharacterized protein</fullName>
    </submittedName>
</protein>
<name>A0A819ZVE3_9BILA</name>
<evidence type="ECO:0000313" key="2">
    <source>
        <dbReference type="EMBL" id="CAF4180238.1"/>
    </source>
</evidence>
<keyword evidence="1" id="KW-0812">Transmembrane</keyword>
<evidence type="ECO:0000256" key="1">
    <source>
        <dbReference type="SAM" id="Phobius"/>
    </source>
</evidence>
<proteinExistence type="predicted"/>
<keyword evidence="1" id="KW-1133">Transmembrane helix</keyword>
<feature type="non-terminal residue" evidence="2">
    <location>
        <position position="1"/>
    </location>
</feature>